<reference evidence="1" key="1">
    <citation type="journal article" date="2011" name="PLoS Genet.">
        <title>Parallel evolution of a type IV secretion system in radiating lineages of the host-restricted bacterial pathogen Bartonella.</title>
        <authorList>
            <person name="Engel P."/>
            <person name="Salzburger W."/>
            <person name="Liesch M."/>
            <person name="Chang C.C."/>
            <person name="Maruyama S."/>
            <person name="Lanz C."/>
            <person name="Calteau A."/>
            <person name="Lajus A."/>
            <person name="Medigue C."/>
            <person name="Schuster S.C."/>
            <person name="Dehio C."/>
        </authorList>
    </citation>
    <scope>NUCLEOTIDE SEQUENCE</scope>
    <source>
        <strain evidence="1">ATCC BAA-1498</strain>
    </source>
</reference>
<dbReference type="HOGENOM" id="CLU_2091985_0_0_5"/>
<protein>
    <submittedName>
        <fullName evidence="1">Uncharacterized protein</fullName>
    </submittedName>
</protein>
<sequence length="120" mass="13707">MKPRGVASTMHFAALMPQIAFSKNEVQQTQKLTKMAPIVEPMPHYPLSANISDMLAHINELIRQEIMKPVTDNDNFFFLNAEEEYKYQPMQQREMVKKEELPTAQKADGKLIAVEKESAA</sequence>
<organism evidence="1">
    <name type="scientific">Bartonella rochalimae ATCC BAA-1498</name>
    <dbReference type="NCBI Taxonomy" id="685782"/>
    <lineage>
        <taxon>Bacteria</taxon>
        <taxon>Pseudomonadati</taxon>
        <taxon>Pseudomonadota</taxon>
        <taxon>Alphaproteobacteria</taxon>
        <taxon>Hyphomicrobiales</taxon>
        <taxon>Bartonellaceae</taxon>
        <taxon>Bartonella</taxon>
    </lineage>
</organism>
<dbReference type="OrthoDB" id="7926415at2"/>
<evidence type="ECO:0000313" key="2">
    <source>
        <dbReference type="EMBL" id="KEC54279.1"/>
    </source>
</evidence>
<evidence type="ECO:0000313" key="1">
    <source>
        <dbReference type="EMBL" id="CBI77573.1"/>
    </source>
</evidence>
<dbReference type="Proteomes" id="UP000027336">
    <property type="component" value="Unassembled WGS sequence"/>
</dbReference>
<dbReference type="AlphaFoldDB" id="E6YL35"/>
<evidence type="ECO:0000313" key="3">
    <source>
        <dbReference type="Proteomes" id="UP000027336"/>
    </source>
</evidence>
<dbReference type="eggNOG" id="ENOG503143C">
    <property type="taxonomic scope" value="Bacteria"/>
</dbReference>
<proteinExistence type="predicted"/>
<dbReference type="EMBL" id="FN645457">
    <property type="protein sequence ID" value="CBI77573.1"/>
    <property type="molecule type" value="Genomic_DNA"/>
</dbReference>
<accession>E6YL35</accession>
<dbReference type="RefSeq" id="WP_035007173.1">
    <property type="nucleotide sequence ID" value="NZ_KL407338.1"/>
</dbReference>
<dbReference type="EMBL" id="AHPK01000018">
    <property type="protein sequence ID" value="KEC54279.1"/>
    <property type="molecule type" value="Genomic_DNA"/>
</dbReference>
<gene>
    <name evidence="1" type="ORF">BARRO_30154</name>
    <name evidence="2" type="ORF">O99_01160</name>
</gene>
<dbReference type="PATRIC" id="fig|685782.3.peg.1210"/>
<name>E6YL35_9HYPH</name>
<keyword evidence="3" id="KW-1185">Reference proteome</keyword>
<reference evidence="2 3" key="2">
    <citation type="submission" date="2012-04" db="EMBL/GenBank/DDBJ databases">
        <title>The Genome Sequence of Bartonella rochalimae BMGH.</title>
        <authorList>
            <consortium name="The Broad Institute Genome Sequencing Platform"/>
            <consortium name="The Broad Institute Genome Sequencing Center for Infectious Disease"/>
            <person name="Feldgarden M."/>
            <person name="Kirby J."/>
            <person name="Kosoy M."/>
            <person name="Birtles R."/>
            <person name="Probert W.S."/>
            <person name="Chiaraviglio L."/>
            <person name="Walker B."/>
            <person name="Young S.K."/>
            <person name="Zeng Q."/>
            <person name="Gargeya S."/>
            <person name="Fitzgerald M."/>
            <person name="Haas B."/>
            <person name="Abouelleil A."/>
            <person name="Alvarado L."/>
            <person name="Arachchi H.M."/>
            <person name="Berlin A.M."/>
            <person name="Chapman S.B."/>
            <person name="Goldberg J."/>
            <person name="Griggs A."/>
            <person name="Gujja S."/>
            <person name="Hansen M."/>
            <person name="Howarth C."/>
            <person name="Imamovic A."/>
            <person name="Larimer J."/>
            <person name="McCowen C."/>
            <person name="Montmayeur A."/>
            <person name="Murphy C."/>
            <person name="Neiman D."/>
            <person name="Pearson M."/>
            <person name="Priest M."/>
            <person name="Roberts A."/>
            <person name="Saif S."/>
            <person name="Shea T."/>
            <person name="Sisk P."/>
            <person name="Sykes S."/>
            <person name="Wortman J."/>
            <person name="Nusbaum C."/>
            <person name="Birren B."/>
        </authorList>
    </citation>
    <scope>NUCLEOTIDE SEQUENCE [LARGE SCALE GENOMIC DNA]</scope>
    <source>
        <strain evidence="2 3">ATCC BAA-1498</strain>
    </source>
</reference>